<gene>
    <name evidence="2" type="ORF">L3X38_034390</name>
</gene>
<keyword evidence="3" id="KW-1185">Reference proteome</keyword>
<evidence type="ECO:0000313" key="3">
    <source>
        <dbReference type="Proteomes" id="UP001054821"/>
    </source>
</evidence>
<comment type="caution">
    <text evidence="2">The sequence shown here is derived from an EMBL/GenBank/DDBJ whole genome shotgun (WGS) entry which is preliminary data.</text>
</comment>
<name>A0AAD4VIT1_PRUDU</name>
<protein>
    <submittedName>
        <fullName evidence="2">Uncharacterized protein</fullName>
    </submittedName>
</protein>
<sequence>MDELLLLPKLFTVLEKRTRTVAPNPEKGTPSHLPQPPSQPPLPHTHLRCSAAVETHAPCPPDDCHSDCDSSSSIVDDGDDCVMTLSFQSLSFAVRSQPVAAPDDGQPRFIQIR</sequence>
<reference evidence="2 3" key="1">
    <citation type="journal article" date="2022" name="G3 (Bethesda)">
        <title>Whole-genome sequence and methylome profiling of the almond [Prunus dulcis (Mill.) D.A. Webb] cultivar 'Nonpareil'.</title>
        <authorList>
            <person name="D'Amico-Willman K.M."/>
            <person name="Ouma W.Z."/>
            <person name="Meulia T."/>
            <person name="Sideli G.M."/>
            <person name="Gradziel T.M."/>
            <person name="Fresnedo-Ramirez J."/>
        </authorList>
    </citation>
    <scope>NUCLEOTIDE SEQUENCE [LARGE SCALE GENOMIC DNA]</scope>
    <source>
        <strain evidence="2">Clone GOH B32 T37-40</strain>
    </source>
</reference>
<accession>A0AAD4VIT1</accession>
<dbReference type="EMBL" id="JAJFAZ020000006">
    <property type="protein sequence ID" value="KAI5325316.1"/>
    <property type="molecule type" value="Genomic_DNA"/>
</dbReference>
<proteinExistence type="predicted"/>
<feature type="compositionally biased region" description="Pro residues" evidence="1">
    <location>
        <begin position="33"/>
        <end position="43"/>
    </location>
</feature>
<dbReference type="AlphaFoldDB" id="A0AAD4VIT1"/>
<evidence type="ECO:0000256" key="1">
    <source>
        <dbReference type="SAM" id="MobiDB-lite"/>
    </source>
</evidence>
<feature type="region of interest" description="Disordered" evidence="1">
    <location>
        <begin position="18"/>
        <end position="46"/>
    </location>
</feature>
<evidence type="ECO:0000313" key="2">
    <source>
        <dbReference type="EMBL" id="KAI5325316.1"/>
    </source>
</evidence>
<organism evidence="2 3">
    <name type="scientific">Prunus dulcis</name>
    <name type="common">Almond</name>
    <name type="synonym">Amygdalus dulcis</name>
    <dbReference type="NCBI Taxonomy" id="3755"/>
    <lineage>
        <taxon>Eukaryota</taxon>
        <taxon>Viridiplantae</taxon>
        <taxon>Streptophyta</taxon>
        <taxon>Embryophyta</taxon>
        <taxon>Tracheophyta</taxon>
        <taxon>Spermatophyta</taxon>
        <taxon>Magnoliopsida</taxon>
        <taxon>eudicotyledons</taxon>
        <taxon>Gunneridae</taxon>
        <taxon>Pentapetalae</taxon>
        <taxon>rosids</taxon>
        <taxon>fabids</taxon>
        <taxon>Rosales</taxon>
        <taxon>Rosaceae</taxon>
        <taxon>Amygdaloideae</taxon>
        <taxon>Amygdaleae</taxon>
        <taxon>Prunus</taxon>
    </lineage>
</organism>
<dbReference type="Proteomes" id="UP001054821">
    <property type="component" value="Chromosome 6"/>
</dbReference>